<comment type="similarity">
    <text evidence="2">Belongs to the FliR/MopE/SpaR family.</text>
</comment>
<evidence type="ECO:0000256" key="4">
    <source>
        <dbReference type="ARBA" id="ARBA00022692"/>
    </source>
</evidence>
<dbReference type="Pfam" id="PF01311">
    <property type="entry name" value="Bac_export_1"/>
    <property type="match status" value="1"/>
</dbReference>
<evidence type="ECO:0000256" key="7">
    <source>
        <dbReference type="SAM" id="Phobius"/>
    </source>
</evidence>
<accession>A0A0D6JJM6</accession>
<comment type="subcellular location">
    <subcellularLocation>
        <location evidence="1">Cell membrane</location>
        <topology evidence="1">Multi-pass membrane protein</topology>
    </subcellularLocation>
</comment>
<evidence type="ECO:0000256" key="3">
    <source>
        <dbReference type="ARBA" id="ARBA00022475"/>
    </source>
</evidence>
<dbReference type="PRINTS" id="PR00953">
    <property type="entry name" value="TYPE3IMRPROT"/>
</dbReference>
<protein>
    <submittedName>
        <fullName evidence="8">Flagellar biosynthesis protein FliR</fullName>
    </submittedName>
</protein>
<dbReference type="AlphaFoldDB" id="A0A0D6JJM6"/>
<reference evidence="9" key="1">
    <citation type="submission" date="2015-02" db="EMBL/GenBank/DDBJ databases">
        <authorList>
            <person name="Chooi Y.-H."/>
        </authorList>
    </citation>
    <scope>NUCLEOTIDE SEQUENCE [LARGE SCALE GENOMIC DNA]</scope>
    <source>
        <strain evidence="9">strain Y</strain>
    </source>
</reference>
<proteinExistence type="inferred from homology"/>
<keyword evidence="8" id="KW-0966">Cell projection</keyword>
<dbReference type="InterPro" id="IPR002010">
    <property type="entry name" value="T3SS_IM_R"/>
</dbReference>
<feature type="transmembrane region" description="Helical" evidence="7">
    <location>
        <begin position="213"/>
        <end position="233"/>
    </location>
</feature>
<evidence type="ECO:0000256" key="1">
    <source>
        <dbReference type="ARBA" id="ARBA00004651"/>
    </source>
</evidence>
<evidence type="ECO:0000256" key="2">
    <source>
        <dbReference type="ARBA" id="ARBA00009772"/>
    </source>
</evidence>
<keyword evidence="8" id="KW-0282">Flagellum</keyword>
<dbReference type="GO" id="GO:0005886">
    <property type="term" value="C:plasma membrane"/>
    <property type="evidence" value="ECO:0007669"/>
    <property type="project" value="UniProtKB-SubCell"/>
</dbReference>
<keyword evidence="4 7" id="KW-0812">Transmembrane</keyword>
<dbReference type="EMBL" id="LN829119">
    <property type="protein sequence ID" value="CPR22168.1"/>
    <property type="molecule type" value="Genomic_DNA"/>
</dbReference>
<dbReference type="GO" id="GO:0006605">
    <property type="term" value="P:protein targeting"/>
    <property type="evidence" value="ECO:0007669"/>
    <property type="project" value="InterPro"/>
</dbReference>
<dbReference type="RefSeq" id="WP_046479306.1">
    <property type="nucleotide sequence ID" value="NZ_LN829118.1"/>
</dbReference>
<feature type="transmembrane region" description="Helical" evidence="7">
    <location>
        <begin position="95"/>
        <end position="116"/>
    </location>
</feature>
<keyword evidence="9" id="KW-1185">Reference proteome</keyword>
<keyword evidence="6 7" id="KW-0472">Membrane</keyword>
<dbReference type="PANTHER" id="PTHR30065:SF1">
    <property type="entry name" value="SURFACE PRESENTATION OF ANTIGENS PROTEIN SPAR"/>
    <property type="match status" value="1"/>
</dbReference>
<feature type="transmembrane region" description="Helical" evidence="7">
    <location>
        <begin position="67"/>
        <end position="88"/>
    </location>
</feature>
<feature type="transmembrane region" description="Helical" evidence="7">
    <location>
        <begin position="38"/>
        <end position="55"/>
    </location>
</feature>
<evidence type="ECO:0000256" key="6">
    <source>
        <dbReference type="ARBA" id="ARBA00023136"/>
    </source>
</evidence>
<dbReference type="KEGG" id="fiy:BN1229_v1_3601"/>
<sequence>MTELASDAIVTVLVIFCRIGGCLMVVPGFATPRIPMQIRLFVAVAVTLALSPVLMPVVKSAGPDPSLAILLPLMVLETIVGLMIGLMARAFFAALQFFAMAIASFVGVGGMMGAPIDDVEPAAPLSVLITTTATVLVFLTDRHWELLAALLDSYSAIPVQGVGEMQGRLIPVVDALSRSFYLCLQIASPFLVYSLLVNLMFGIANRLVQQIPVYFVSMPFVIAGGLVLLFFTVTELLRIFMAGYASLLAGG</sequence>
<feature type="transmembrane region" description="Helical" evidence="7">
    <location>
        <begin position="180"/>
        <end position="201"/>
    </location>
</feature>
<evidence type="ECO:0000313" key="9">
    <source>
        <dbReference type="Proteomes" id="UP000033187"/>
    </source>
</evidence>
<keyword evidence="8" id="KW-0969">Cilium</keyword>
<evidence type="ECO:0000256" key="5">
    <source>
        <dbReference type="ARBA" id="ARBA00022989"/>
    </source>
</evidence>
<dbReference type="KEGG" id="fil:BN1229_v1_3608"/>
<name>A0A0D6JJM6_9HYPH</name>
<evidence type="ECO:0000313" key="8">
    <source>
        <dbReference type="EMBL" id="CPR22168.1"/>
    </source>
</evidence>
<organism evidence="8 9">
    <name type="scientific">Candidatus Filomicrobium marinum</name>
    <dbReference type="NCBI Taxonomy" id="1608628"/>
    <lineage>
        <taxon>Bacteria</taxon>
        <taxon>Pseudomonadati</taxon>
        <taxon>Pseudomonadota</taxon>
        <taxon>Alphaproteobacteria</taxon>
        <taxon>Hyphomicrobiales</taxon>
        <taxon>Hyphomicrobiaceae</taxon>
        <taxon>Filomicrobium</taxon>
    </lineage>
</organism>
<keyword evidence="5 7" id="KW-1133">Transmembrane helix</keyword>
<feature type="transmembrane region" description="Helical" evidence="7">
    <location>
        <begin position="6"/>
        <end position="26"/>
    </location>
</feature>
<dbReference type="PANTHER" id="PTHR30065">
    <property type="entry name" value="FLAGELLAR BIOSYNTHETIC PROTEIN FLIR"/>
    <property type="match status" value="1"/>
</dbReference>
<dbReference type="Proteomes" id="UP000033187">
    <property type="component" value="Chromosome 1"/>
</dbReference>
<gene>
    <name evidence="8" type="ORF">YBN1229_v1_3601</name>
</gene>
<keyword evidence="3" id="KW-1003">Cell membrane</keyword>